<evidence type="ECO:0000313" key="2">
    <source>
        <dbReference type="EMBL" id="ADB16518.1"/>
    </source>
</evidence>
<keyword evidence="3" id="KW-1185">Reference proteome</keyword>
<evidence type="ECO:0000313" key="3">
    <source>
        <dbReference type="Proteomes" id="UP000001887"/>
    </source>
</evidence>
<name>D2QZN5_PIRSD</name>
<dbReference type="EMBL" id="CP001848">
    <property type="protein sequence ID" value="ADB16518.1"/>
    <property type="molecule type" value="Genomic_DNA"/>
</dbReference>
<dbReference type="AlphaFoldDB" id="D2QZN5"/>
<feature type="region of interest" description="Disordered" evidence="1">
    <location>
        <begin position="1"/>
        <end position="72"/>
    </location>
</feature>
<dbReference type="KEGG" id="psl:Psta_1844"/>
<accession>D2QZN5</accession>
<proteinExistence type="predicted"/>
<feature type="compositionally biased region" description="Polar residues" evidence="1">
    <location>
        <begin position="38"/>
        <end position="55"/>
    </location>
</feature>
<dbReference type="HOGENOM" id="CLU_2452050_0_0_0"/>
<organism evidence="2 3">
    <name type="scientific">Pirellula staleyi (strain ATCC 27377 / DSM 6068 / ICPB 4128)</name>
    <name type="common">Pirella staleyi</name>
    <dbReference type="NCBI Taxonomy" id="530564"/>
    <lineage>
        <taxon>Bacteria</taxon>
        <taxon>Pseudomonadati</taxon>
        <taxon>Planctomycetota</taxon>
        <taxon>Planctomycetia</taxon>
        <taxon>Pirellulales</taxon>
        <taxon>Pirellulaceae</taxon>
        <taxon>Pirellula</taxon>
    </lineage>
</organism>
<protein>
    <submittedName>
        <fullName evidence="2">Uncharacterized protein</fullName>
    </submittedName>
</protein>
<evidence type="ECO:0000256" key="1">
    <source>
        <dbReference type="SAM" id="MobiDB-lite"/>
    </source>
</evidence>
<dbReference type="Proteomes" id="UP000001887">
    <property type="component" value="Chromosome"/>
</dbReference>
<reference evidence="2 3" key="1">
    <citation type="journal article" date="2009" name="Stand. Genomic Sci.">
        <title>Complete genome sequence of Pirellula staleyi type strain (ATCC 27377).</title>
        <authorList>
            <person name="Clum A."/>
            <person name="Tindall B.J."/>
            <person name="Sikorski J."/>
            <person name="Ivanova N."/>
            <person name="Mavrommatis K."/>
            <person name="Lucas S."/>
            <person name="Glavina del Rio T."/>
            <person name="Nolan M."/>
            <person name="Chen F."/>
            <person name="Tice H."/>
            <person name="Pitluck S."/>
            <person name="Cheng J.F."/>
            <person name="Chertkov O."/>
            <person name="Brettin T."/>
            <person name="Han C."/>
            <person name="Detter J.C."/>
            <person name="Kuske C."/>
            <person name="Bruce D."/>
            <person name="Goodwin L."/>
            <person name="Ovchinikova G."/>
            <person name="Pati A."/>
            <person name="Mikhailova N."/>
            <person name="Chen A."/>
            <person name="Palaniappan K."/>
            <person name="Land M."/>
            <person name="Hauser L."/>
            <person name="Chang Y.J."/>
            <person name="Jeffries C.D."/>
            <person name="Chain P."/>
            <person name="Rohde M."/>
            <person name="Goker M."/>
            <person name="Bristow J."/>
            <person name="Eisen J.A."/>
            <person name="Markowitz V."/>
            <person name="Hugenholtz P."/>
            <person name="Kyrpides N.C."/>
            <person name="Klenk H.P."/>
            <person name="Lapidus A."/>
        </authorList>
    </citation>
    <scope>NUCLEOTIDE SEQUENCE [LARGE SCALE GENOMIC DNA]</scope>
    <source>
        <strain evidence="3">ATCC 27377 / DSM 6068 / ICPB 4128</strain>
    </source>
</reference>
<sequence>MRPARGVLGPRHSVARQRAGHLYEVPRGNPTGRGGVTSERQNWQEPINTKQSELDGQSAMVRSTHDQPAMHACTPPIIPNLISLSVQAI</sequence>
<gene>
    <name evidence="2" type="ordered locus">Psta_1844</name>
</gene>